<dbReference type="PANTHER" id="PTHR39967">
    <property type="match status" value="1"/>
</dbReference>
<dbReference type="InterPro" id="IPR012337">
    <property type="entry name" value="RNaseH-like_sf"/>
</dbReference>
<sequence length="134" mass="15805">MQLFVWTAIDPDTKELLAVYSSYQRSTINAMLFVRMVLNTCTNKPVLLIDGGPWYPFALERYGLKWPHITFGERNSIERYFRTLKERTRRFCNNINARVNGIKSLNLFLNLFMLYYNHLRWHQGINSIPGGDVI</sequence>
<dbReference type="EMBL" id="NEXH01000029">
    <property type="protein sequence ID" value="PSN94206.1"/>
    <property type="molecule type" value="Genomic_DNA"/>
</dbReference>
<accession>A0A2R6B6G0</accession>
<dbReference type="AlphaFoldDB" id="A0A2R6B6G0"/>
<protein>
    <submittedName>
        <fullName evidence="1">Uncharacterized protein</fullName>
    </submittedName>
</protein>
<reference evidence="1 2" key="1">
    <citation type="submission" date="2017-04" db="EMBL/GenBank/DDBJ databases">
        <title>Novel microbial lineages endemic to geothermal iron-oxide mats fill important gaps in the evolutionary history of Archaea.</title>
        <authorList>
            <person name="Jay Z.J."/>
            <person name="Beam J.P."/>
            <person name="Dlakic M."/>
            <person name="Rusch D.B."/>
            <person name="Kozubal M.A."/>
            <person name="Inskeep W.P."/>
        </authorList>
    </citation>
    <scope>NUCLEOTIDE SEQUENCE [LARGE SCALE GENOMIC DNA]</scope>
    <source>
        <strain evidence="1">ECH_B_2</strain>
    </source>
</reference>
<comment type="caution">
    <text evidence="1">The sequence shown here is derived from an EMBL/GenBank/DDBJ whole genome shotgun (WGS) entry which is preliminary data.</text>
</comment>
<name>A0A2R6B6G0_9ARCH</name>
<organism evidence="1 2">
    <name type="scientific">Candidatus Marsarchaeota G2 archaeon ECH_B_2</name>
    <dbReference type="NCBI Taxonomy" id="1978160"/>
    <lineage>
        <taxon>Archaea</taxon>
        <taxon>Candidatus Marsarchaeota</taxon>
        <taxon>Candidatus Marsarchaeota group 2</taxon>
    </lineage>
</organism>
<dbReference type="PANTHER" id="PTHR39967:SF1">
    <property type="entry name" value="ISH14-TYPE TRANSPOSASE HSIRS44"/>
    <property type="match status" value="1"/>
</dbReference>
<dbReference type="Proteomes" id="UP000241284">
    <property type="component" value="Unassembled WGS sequence"/>
</dbReference>
<evidence type="ECO:0000313" key="2">
    <source>
        <dbReference type="Proteomes" id="UP000241284"/>
    </source>
</evidence>
<proteinExistence type="predicted"/>
<dbReference type="SUPFAM" id="SSF53098">
    <property type="entry name" value="Ribonuclease H-like"/>
    <property type="match status" value="1"/>
</dbReference>
<evidence type="ECO:0000313" key="1">
    <source>
        <dbReference type="EMBL" id="PSN94206.1"/>
    </source>
</evidence>
<gene>
    <name evidence="1" type="ORF">B9Q06_09960</name>
</gene>